<protein>
    <submittedName>
        <fullName evidence="1">Uncharacterized protein</fullName>
    </submittedName>
</protein>
<name>A0ABQ0LG45_MYCCL</name>
<reference evidence="1" key="1">
    <citation type="submission" date="2014-09" db="EMBL/GenBank/DDBJ databases">
        <title>Genome sequence of the luminous mushroom Mycena chlorophos for searching fungal bioluminescence genes.</title>
        <authorList>
            <person name="Tanaka Y."/>
            <person name="Kasuga D."/>
            <person name="Oba Y."/>
            <person name="Hase S."/>
            <person name="Sato K."/>
            <person name="Oba Y."/>
            <person name="Sakakibara Y."/>
        </authorList>
    </citation>
    <scope>NUCLEOTIDE SEQUENCE</scope>
</reference>
<accession>A0ABQ0LG45</accession>
<keyword evidence="2" id="KW-1185">Reference proteome</keyword>
<evidence type="ECO:0000313" key="1">
    <source>
        <dbReference type="EMBL" id="GAT50010.1"/>
    </source>
</evidence>
<dbReference type="EMBL" id="DF846116">
    <property type="protein sequence ID" value="GAT50010.1"/>
    <property type="molecule type" value="Genomic_DNA"/>
</dbReference>
<organism evidence="1 2">
    <name type="scientific">Mycena chlorophos</name>
    <name type="common">Agaric fungus</name>
    <name type="synonym">Agaricus chlorophos</name>
    <dbReference type="NCBI Taxonomy" id="658473"/>
    <lineage>
        <taxon>Eukaryota</taxon>
        <taxon>Fungi</taxon>
        <taxon>Dikarya</taxon>
        <taxon>Basidiomycota</taxon>
        <taxon>Agaricomycotina</taxon>
        <taxon>Agaricomycetes</taxon>
        <taxon>Agaricomycetidae</taxon>
        <taxon>Agaricales</taxon>
        <taxon>Marasmiineae</taxon>
        <taxon>Mycenaceae</taxon>
        <taxon>Mycena</taxon>
    </lineage>
</organism>
<gene>
    <name evidence="1" type="ORF">MCHLO_07293</name>
</gene>
<evidence type="ECO:0000313" key="2">
    <source>
        <dbReference type="Proteomes" id="UP000815677"/>
    </source>
</evidence>
<sequence length="158" mass="16900">MHTRQNSFLHVLHPPFISIVLLGAALDPVGRLAIVAELLEPWQSDAAYHGPLVAVDDIPEGEFVLLRGDALVKFSPLRERLVGRKTARAAGNDGDDGGSDDLDAADGLETVLVQKRAGAADKVSYELLLEPVVDVVRDGGADKCVGDNGYDRHAPPWS</sequence>
<proteinExistence type="predicted"/>
<dbReference type="Proteomes" id="UP000815677">
    <property type="component" value="Unassembled WGS sequence"/>
</dbReference>